<feature type="transmembrane region" description="Helical" evidence="1">
    <location>
        <begin position="35"/>
        <end position="52"/>
    </location>
</feature>
<organism evidence="2 3">
    <name type="scientific">Chitinophaga horti</name>
    <dbReference type="NCBI Taxonomy" id="2920382"/>
    <lineage>
        <taxon>Bacteria</taxon>
        <taxon>Pseudomonadati</taxon>
        <taxon>Bacteroidota</taxon>
        <taxon>Chitinophagia</taxon>
        <taxon>Chitinophagales</taxon>
        <taxon>Chitinophagaceae</taxon>
        <taxon>Chitinophaga</taxon>
    </lineage>
</organism>
<dbReference type="RefSeq" id="WP_264279711.1">
    <property type="nucleotide sequence ID" value="NZ_CP107006.1"/>
</dbReference>
<protein>
    <submittedName>
        <fullName evidence="2">Polyketide cyclase</fullName>
    </submittedName>
</protein>
<evidence type="ECO:0000313" key="2">
    <source>
        <dbReference type="EMBL" id="UYQ91243.1"/>
    </source>
</evidence>
<keyword evidence="1" id="KW-0812">Transmembrane</keyword>
<gene>
    <name evidence="2" type="ORF">MKQ68_14205</name>
</gene>
<accession>A0ABY6IVJ2</accession>
<evidence type="ECO:0000256" key="1">
    <source>
        <dbReference type="SAM" id="Phobius"/>
    </source>
</evidence>
<keyword evidence="1" id="KW-1133">Transmembrane helix</keyword>
<name>A0ABY6IVJ2_9BACT</name>
<proteinExistence type="predicted"/>
<feature type="transmembrane region" description="Helical" evidence="1">
    <location>
        <begin position="59"/>
        <end position="77"/>
    </location>
</feature>
<dbReference type="SUPFAM" id="SSF55961">
    <property type="entry name" value="Bet v1-like"/>
    <property type="match status" value="1"/>
</dbReference>
<reference evidence="2" key="1">
    <citation type="submission" date="2022-10" db="EMBL/GenBank/DDBJ databases">
        <title>Chitinophaga sp. nov., isolated from soil.</title>
        <authorList>
            <person name="Jeon C.O."/>
        </authorList>
    </citation>
    <scope>NUCLEOTIDE SEQUENCE</scope>
    <source>
        <strain evidence="2">R8</strain>
    </source>
</reference>
<dbReference type="EMBL" id="CP107006">
    <property type="protein sequence ID" value="UYQ91243.1"/>
    <property type="molecule type" value="Genomic_DNA"/>
</dbReference>
<feature type="transmembrane region" description="Helical" evidence="1">
    <location>
        <begin position="83"/>
        <end position="107"/>
    </location>
</feature>
<sequence>MKKILKDESFRLSIIITLIFIGTGIAFLFYGLVDYSWVLFGLLPVVLGVAIGTMKVRMYALWGAIITTIIMLIGIYIPGLSGIICIVMAIGLVVPFIFLGYVIARLVRRYRLIKETNKLPILILPLIPFLIAAPTEHYMKKEKEVVIEVKSARYFNYTPEQVYDAIKSVDTVDAEKPFLLKLDLPIPIKCVLEKEEVGGLRTCYFRGGRLSNADFGGGSIVERITELERGKVLRMDVLDYNLVGRNWLGFKEAIYYFEPAGNNGCKMTRITTYTSVLTPRFYWEPMERLGIEQEHEYVFNNIDKDLHNAAAK</sequence>
<dbReference type="Proteomes" id="UP001162741">
    <property type="component" value="Chromosome"/>
</dbReference>
<feature type="transmembrane region" description="Helical" evidence="1">
    <location>
        <begin position="12"/>
        <end position="29"/>
    </location>
</feature>
<evidence type="ECO:0000313" key="3">
    <source>
        <dbReference type="Proteomes" id="UP001162741"/>
    </source>
</evidence>
<keyword evidence="1" id="KW-0472">Membrane</keyword>
<keyword evidence="3" id="KW-1185">Reference proteome</keyword>